<gene>
    <name evidence="3" type="ORF">GCM10009864_38250</name>
</gene>
<sequence>MIPNEATATPAATPTTTDPTAEATALRTARQLQHLTDRAEITDLLDRYLRSLDEGVVDEAWGRAFYTEDATAEMPIGTVRGRDAVVRRIREGMALFDRTVHLGGNPVIEVDGDRATVHGAQLSTHVLADGTGALFLSGGRADNTLVRTPDGWRIATSALRIAWTQGTPPHLPPDRGPVEAA</sequence>
<proteinExistence type="predicted"/>
<dbReference type="Gene3D" id="3.10.450.50">
    <property type="match status" value="1"/>
</dbReference>
<dbReference type="Pfam" id="PF13577">
    <property type="entry name" value="SnoaL_4"/>
    <property type="match status" value="1"/>
</dbReference>
<dbReference type="Proteomes" id="UP001500994">
    <property type="component" value="Unassembled WGS sequence"/>
</dbReference>
<reference evidence="4" key="1">
    <citation type="journal article" date="2019" name="Int. J. Syst. Evol. Microbiol.">
        <title>The Global Catalogue of Microorganisms (GCM) 10K type strain sequencing project: providing services to taxonomists for standard genome sequencing and annotation.</title>
        <authorList>
            <consortium name="The Broad Institute Genomics Platform"/>
            <consortium name="The Broad Institute Genome Sequencing Center for Infectious Disease"/>
            <person name="Wu L."/>
            <person name="Ma J."/>
        </authorList>
    </citation>
    <scope>NUCLEOTIDE SEQUENCE [LARGE SCALE GENOMIC DNA]</scope>
    <source>
        <strain evidence="4">JCM 16374</strain>
    </source>
</reference>
<keyword evidence="4" id="KW-1185">Reference proteome</keyword>
<protein>
    <recommendedName>
        <fullName evidence="2">SnoaL-like domain-containing protein</fullName>
    </recommendedName>
</protein>
<evidence type="ECO:0000313" key="3">
    <source>
        <dbReference type="EMBL" id="GAA2665527.1"/>
    </source>
</evidence>
<dbReference type="InterPro" id="IPR037401">
    <property type="entry name" value="SnoaL-like"/>
</dbReference>
<dbReference type="CDD" id="cd00531">
    <property type="entry name" value="NTF2_like"/>
    <property type="match status" value="1"/>
</dbReference>
<feature type="domain" description="SnoaL-like" evidence="2">
    <location>
        <begin position="33"/>
        <end position="156"/>
    </location>
</feature>
<accession>A0ABP6EFC9</accession>
<dbReference type="SUPFAM" id="SSF54427">
    <property type="entry name" value="NTF2-like"/>
    <property type="match status" value="1"/>
</dbReference>
<evidence type="ECO:0000313" key="4">
    <source>
        <dbReference type="Proteomes" id="UP001500994"/>
    </source>
</evidence>
<comment type="caution">
    <text evidence="3">The sequence shown here is derived from an EMBL/GenBank/DDBJ whole genome shotgun (WGS) entry which is preliminary data.</text>
</comment>
<name>A0ABP6EFC9_9ACTN</name>
<dbReference type="EMBL" id="BAAARK010000011">
    <property type="protein sequence ID" value="GAA2665527.1"/>
    <property type="molecule type" value="Genomic_DNA"/>
</dbReference>
<organism evidence="3 4">
    <name type="scientific">Streptomyces lunalinharesii</name>
    <dbReference type="NCBI Taxonomy" id="333384"/>
    <lineage>
        <taxon>Bacteria</taxon>
        <taxon>Bacillati</taxon>
        <taxon>Actinomycetota</taxon>
        <taxon>Actinomycetes</taxon>
        <taxon>Kitasatosporales</taxon>
        <taxon>Streptomycetaceae</taxon>
        <taxon>Streptomyces</taxon>
    </lineage>
</organism>
<evidence type="ECO:0000256" key="1">
    <source>
        <dbReference type="SAM" id="MobiDB-lite"/>
    </source>
</evidence>
<dbReference type="RefSeq" id="WP_344577276.1">
    <property type="nucleotide sequence ID" value="NZ_BAAARK010000011.1"/>
</dbReference>
<feature type="region of interest" description="Disordered" evidence="1">
    <location>
        <begin position="1"/>
        <end position="20"/>
    </location>
</feature>
<evidence type="ECO:0000259" key="2">
    <source>
        <dbReference type="Pfam" id="PF13577"/>
    </source>
</evidence>
<dbReference type="InterPro" id="IPR032710">
    <property type="entry name" value="NTF2-like_dom_sf"/>
</dbReference>